<dbReference type="SUPFAM" id="SSF88659">
    <property type="entry name" value="Sigma3 and sigma4 domains of RNA polymerase sigma factors"/>
    <property type="match status" value="1"/>
</dbReference>
<dbReference type="GO" id="GO:0016987">
    <property type="term" value="F:sigma factor activity"/>
    <property type="evidence" value="ECO:0007669"/>
    <property type="project" value="UniProtKB-KW"/>
</dbReference>
<dbReference type="InterPro" id="IPR011517">
    <property type="entry name" value="RNA_pol_sigma70_ECF-like"/>
</dbReference>
<dbReference type="OrthoDB" id="278371at2"/>
<evidence type="ECO:0000259" key="4">
    <source>
        <dbReference type="Pfam" id="PF07638"/>
    </source>
</evidence>
<feature type="domain" description="RNA polymerase sigma-70 ECF-like HTH" evidence="4">
    <location>
        <begin position="8"/>
        <end position="166"/>
    </location>
</feature>
<keyword evidence="2" id="KW-0731">Sigma factor</keyword>
<name>D0LUR6_HALO1</name>
<dbReference type="InterPro" id="IPR039425">
    <property type="entry name" value="RNA_pol_sigma-70-like"/>
</dbReference>
<dbReference type="AlphaFoldDB" id="D0LUR6"/>
<dbReference type="Pfam" id="PF07638">
    <property type="entry name" value="Sigma70_ECF"/>
    <property type="match status" value="1"/>
</dbReference>
<dbReference type="NCBIfam" id="TIGR02999">
    <property type="entry name" value="Sig-70_X6"/>
    <property type="match status" value="1"/>
</dbReference>
<dbReference type="InterPro" id="IPR014284">
    <property type="entry name" value="RNA_pol_sigma-70_dom"/>
</dbReference>
<dbReference type="STRING" id="502025.Hoch_1402"/>
<dbReference type="eggNOG" id="COG1595">
    <property type="taxonomic scope" value="Bacteria"/>
</dbReference>
<keyword evidence="1" id="KW-0805">Transcription regulation</keyword>
<gene>
    <name evidence="5" type="ordered locus">Hoch_1402</name>
</gene>
<dbReference type="PANTHER" id="PTHR43133">
    <property type="entry name" value="RNA POLYMERASE ECF-TYPE SIGMA FACTO"/>
    <property type="match status" value="1"/>
</dbReference>
<organism evidence="5 6">
    <name type="scientific">Haliangium ochraceum (strain DSM 14365 / JCM 11303 / SMP-2)</name>
    <dbReference type="NCBI Taxonomy" id="502025"/>
    <lineage>
        <taxon>Bacteria</taxon>
        <taxon>Pseudomonadati</taxon>
        <taxon>Myxococcota</taxon>
        <taxon>Polyangia</taxon>
        <taxon>Haliangiales</taxon>
        <taxon>Kofleriaceae</taxon>
        <taxon>Haliangium</taxon>
    </lineage>
</organism>
<dbReference type="EMBL" id="CP001804">
    <property type="protein sequence ID" value="ACY13956.1"/>
    <property type="molecule type" value="Genomic_DNA"/>
</dbReference>
<dbReference type="GO" id="GO:0006352">
    <property type="term" value="P:DNA-templated transcription initiation"/>
    <property type="evidence" value="ECO:0007669"/>
    <property type="project" value="InterPro"/>
</dbReference>
<dbReference type="PANTHER" id="PTHR43133:SF39">
    <property type="entry name" value="SIMILAR TO RNA POLYMERASE SIGMA-E FACTOR"/>
    <property type="match status" value="1"/>
</dbReference>
<evidence type="ECO:0000313" key="6">
    <source>
        <dbReference type="Proteomes" id="UP000001880"/>
    </source>
</evidence>
<dbReference type="Proteomes" id="UP000001880">
    <property type="component" value="Chromosome"/>
</dbReference>
<dbReference type="KEGG" id="hoh:Hoch_1402"/>
<dbReference type="NCBIfam" id="TIGR02937">
    <property type="entry name" value="sigma70-ECF"/>
    <property type="match status" value="1"/>
</dbReference>
<proteinExistence type="predicted"/>
<dbReference type="InterPro" id="IPR036388">
    <property type="entry name" value="WH-like_DNA-bd_sf"/>
</dbReference>
<evidence type="ECO:0000313" key="5">
    <source>
        <dbReference type="EMBL" id="ACY13956.1"/>
    </source>
</evidence>
<evidence type="ECO:0000256" key="1">
    <source>
        <dbReference type="ARBA" id="ARBA00023015"/>
    </source>
</evidence>
<keyword evidence="6" id="KW-1185">Reference proteome</keyword>
<protein>
    <submittedName>
        <fullName evidence="5">RNA polymerase, sigma-24 subunit, ECF subfamily</fullName>
    </submittedName>
</protein>
<keyword evidence="3" id="KW-0804">Transcription</keyword>
<evidence type="ECO:0000256" key="2">
    <source>
        <dbReference type="ARBA" id="ARBA00023082"/>
    </source>
</evidence>
<reference evidence="5 6" key="1">
    <citation type="journal article" date="2010" name="Stand. Genomic Sci.">
        <title>Complete genome sequence of Haliangium ochraceum type strain (SMP-2).</title>
        <authorList>
            <consortium name="US DOE Joint Genome Institute (JGI-PGF)"/>
            <person name="Ivanova N."/>
            <person name="Daum C."/>
            <person name="Lang E."/>
            <person name="Abt B."/>
            <person name="Kopitz M."/>
            <person name="Saunders E."/>
            <person name="Lapidus A."/>
            <person name="Lucas S."/>
            <person name="Glavina Del Rio T."/>
            <person name="Nolan M."/>
            <person name="Tice H."/>
            <person name="Copeland A."/>
            <person name="Cheng J.F."/>
            <person name="Chen F."/>
            <person name="Bruce D."/>
            <person name="Goodwin L."/>
            <person name="Pitluck S."/>
            <person name="Mavromatis K."/>
            <person name="Pati A."/>
            <person name="Mikhailova N."/>
            <person name="Chen A."/>
            <person name="Palaniappan K."/>
            <person name="Land M."/>
            <person name="Hauser L."/>
            <person name="Chang Y.J."/>
            <person name="Jeffries C.D."/>
            <person name="Detter J.C."/>
            <person name="Brettin T."/>
            <person name="Rohde M."/>
            <person name="Goker M."/>
            <person name="Bristow J."/>
            <person name="Markowitz V."/>
            <person name="Eisen J.A."/>
            <person name="Hugenholtz P."/>
            <person name="Kyrpides N.C."/>
            <person name="Klenk H.P."/>
        </authorList>
    </citation>
    <scope>NUCLEOTIDE SEQUENCE [LARGE SCALE GENOMIC DNA]</scope>
    <source>
        <strain evidence="6">DSM 14365 / CIP 107738 / JCM 11303 / AJ 13395 / SMP-2</strain>
    </source>
</reference>
<dbReference type="HOGENOM" id="CLU_102127_0_0_7"/>
<dbReference type="InterPro" id="IPR013324">
    <property type="entry name" value="RNA_pol_sigma_r3/r4-like"/>
</dbReference>
<dbReference type="Gene3D" id="1.10.10.10">
    <property type="entry name" value="Winged helix-like DNA-binding domain superfamily/Winged helix DNA-binding domain"/>
    <property type="match status" value="1"/>
</dbReference>
<sequence>MAKPTTQFVQAYERLRALAERQYLLSTSSTLQPTALVHEVYLRLVNSDAHGFRDEEHFMAVAATAMRHVLIDRVRRHNASKRGGEWTRVTLEGVALNAASEPVDLLVLDEVLTRLEALDPRQARIVEMRVFGGLTVSEVARTLGVSTRTVEYDWRQARAWMRLELQRSDVS</sequence>
<dbReference type="InterPro" id="IPR053812">
    <property type="entry name" value="HTH_Sigma70_ECF-like"/>
</dbReference>
<dbReference type="RefSeq" id="WP_012826565.1">
    <property type="nucleotide sequence ID" value="NC_013440.1"/>
</dbReference>
<evidence type="ECO:0000256" key="3">
    <source>
        <dbReference type="ARBA" id="ARBA00023163"/>
    </source>
</evidence>
<accession>D0LUR6</accession>